<feature type="domain" description="PUM-HD" evidence="5">
    <location>
        <begin position="88"/>
        <end position="447"/>
    </location>
</feature>
<keyword evidence="2" id="KW-0810">Translation regulation</keyword>
<evidence type="ECO:0000256" key="2">
    <source>
        <dbReference type="ARBA" id="ARBA00022845"/>
    </source>
</evidence>
<dbReference type="GO" id="GO:0006417">
    <property type="term" value="P:regulation of translation"/>
    <property type="evidence" value="ECO:0007669"/>
    <property type="project" value="UniProtKB-KW"/>
</dbReference>
<dbReference type="GO" id="GO:0005737">
    <property type="term" value="C:cytoplasm"/>
    <property type="evidence" value="ECO:0000318"/>
    <property type="project" value="GO_Central"/>
</dbReference>
<dbReference type="PANTHER" id="PTHR12537:SF137">
    <property type="entry name" value="PUMILIO HOMOLOG 16-RELATED"/>
    <property type="match status" value="1"/>
</dbReference>
<dbReference type="SUPFAM" id="SSF48371">
    <property type="entry name" value="ARM repeat"/>
    <property type="match status" value="1"/>
</dbReference>
<accession>A0A9R0J230</accession>
<dbReference type="KEGG" id="soe:110798663"/>
<feature type="repeat" description="Pumilio" evidence="4">
    <location>
        <begin position="381"/>
        <end position="421"/>
    </location>
</feature>
<dbReference type="InterPro" id="IPR011989">
    <property type="entry name" value="ARM-like"/>
</dbReference>
<dbReference type="SMART" id="SM00025">
    <property type="entry name" value="Pumilio"/>
    <property type="match status" value="5"/>
</dbReference>
<evidence type="ECO:0000313" key="7">
    <source>
        <dbReference type="RefSeq" id="XP_021859546.2"/>
    </source>
</evidence>
<evidence type="ECO:0000256" key="1">
    <source>
        <dbReference type="ARBA" id="ARBA00022737"/>
    </source>
</evidence>
<dbReference type="GO" id="GO:0010608">
    <property type="term" value="P:post-transcriptional regulation of gene expression"/>
    <property type="evidence" value="ECO:0000318"/>
    <property type="project" value="GO_Central"/>
</dbReference>
<protein>
    <submittedName>
        <fullName evidence="7">Pumilio homolog 12</fullName>
    </submittedName>
</protein>
<dbReference type="Gene3D" id="1.25.10.10">
    <property type="entry name" value="Leucine-rich Repeat Variant"/>
    <property type="match status" value="1"/>
</dbReference>
<dbReference type="AlphaFoldDB" id="A0A9R0J230"/>
<dbReference type="Pfam" id="PF00806">
    <property type="entry name" value="PUF"/>
    <property type="match status" value="6"/>
</dbReference>
<dbReference type="GO" id="GO:0003729">
    <property type="term" value="F:mRNA binding"/>
    <property type="evidence" value="ECO:0000318"/>
    <property type="project" value="GO_Central"/>
</dbReference>
<dbReference type="PROSITE" id="PS50303">
    <property type="entry name" value="PUM_HD"/>
    <property type="match status" value="1"/>
</dbReference>
<dbReference type="GeneID" id="110798663"/>
<dbReference type="InterPro" id="IPR001313">
    <property type="entry name" value="Pumilio_RNA-bd_rpt"/>
</dbReference>
<keyword evidence="6" id="KW-1185">Reference proteome</keyword>
<dbReference type="InterPro" id="IPR033133">
    <property type="entry name" value="PUM-HD"/>
</dbReference>
<organism evidence="6 7">
    <name type="scientific">Spinacia oleracea</name>
    <name type="common">Spinach</name>
    <dbReference type="NCBI Taxonomy" id="3562"/>
    <lineage>
        <taxon>Eukaryota</taxon>
        <taxon>Viridiplantae</taxon>
        <taxon>Streptophyta</taxon>
        <taxon>Embryophyta</taxon>
        <taxon>Tracheophyta</taxon>
        <taxon>Spermatophyta</taxon>
        <taxon>Magnoliopsida</taxon>
        <taxon>eudicotyledons</taxon>
        <taxon>Gunneridae</taxon>
        <taxon>Pentapetalae</taxon>
        <taxon>Caryophyllales</taxon>
        <taxon>Chenopodiaceae</taxon>
        <taxon>Chenopodioideae</taxon>
        <taxon>Anserineae</taxon>
        <taxon>Spinacia</taxon>
    </lineage>
</organism>
<keyword evidence="3" id="KW-0694">RNA-binding</keyword>
<name>A0A9R0J230_SPIOL</name>
<evidence type="ECO:0000256" key="4">
    <source>
        <dbReference type="PROSITE-ProRule" id="PRU00317"/>
    </source>
</evidence>
<dbReference type="Proteomes" id="UP000813463">
    <property type="component" value="Chromosome 5"/>
</dbReference>
<evidence type="ECO:0000256" key="3">
    <source>
        <dbReference type="ARBA" id="ARBA00022884"/>
    </source>
</evidence>
<gene>
    <name evidence="7" type="primary">LOC110798663</name>
</gene>
<sequence>MSERKSRLFQSPTMDQGSFHGFNDYASYLTSLMQGLNLSNNYQEEYALPNQYQLSNAASNYTLPNQYQLSNAASNYALPSQYQLSNAASNYGLPNQYQLSNAASSSSSSEFELPTWNIQSPATLYPSTAGRITDDFVISNRINRITLLEDICIDPYTVMLDQERCSEFLKLLQNCNRTVLNHILRKMAEFPDTLLIFTSCDSHGSRVLKKLINAARKLPSVSWFPRIFSEAVVYLMNHKQARHVVQECFVSLDTFLNEPLYEEVMKHWCELAINKYGCISLQYCMDYMDSSPVLSYDRMTYEPSLKERLLMDISYKAAPLALDIYGNYVLQHVLVMNYPKCNQVISKELRPLYEPLCIHQRGSFLVQKLCGTQFRTCVAEELLKSNMLVKIAQNQYGNYVIQNLLKEMKEHDVLLYEKLYKKLLRDFPTFEGSLFGKNVANLIKDEMRGDEASGYAVQKWQKEVVRQQGAAKFVEKKKKKEFSC</sequence>
<dbReference type="RefSeq" id="XP_021859546.2">
    <property type="nucleotide sequence ID" value="XM_022003854.2"/>
</dbReference>
<keyword evidence="1" id="KW-0677">Repeat</keyword>
<dbReference type="InterPro" id="IPR016024">
    <property type="entry name" value="ARM-type_fold"/>
</dbReference>
<evidence type="ECO:0000313" key="6">
    <source>
        <dbReference type="Proteomes" id="UP000813463"/>
    </source>
</evidence>
<reference evidence="7" key="2">
    <citation type="submission" date="2025-08" db="UniProtKB">
        <authorList>
            <consortium name="RefSeq"/>
        </authorList>
    </citation>
    <scope>IDENTIFICATION</scope>
    <source>
        <tissue evidence="7">Leaf</tissue>
    </source>
</reference>
<dbReference type="PROSITE" id="PS50302">
    <property type="entry name" value="PUM"/>
    <property type="match status" value="1"/>
</dbReference>
<dbReference type="PANTHER" id="PTHR12537">
    <property type="entry name" value="RNA BINDING PROTEIN PUMILIO-RELATED"/>
    <property type="match status" value="1"/>
</dbReference>
<evidence type="ECO:0000259" key="5">
    <source>
        <dbReference type="PROSITE" id="PS50303"/>
    </source>
</evidence>
<reference evidence="6" key="1">
    <citation type="journal article" date="2021" name="Nat. Commun.">
        <title>Genomic analyses provide insights into spinach domestication and the genetic basis of agronomic traits.</title>
        <authorList>
            <person name="Cai X."/>
            <person name="Sun X."/>
            <person name="Xu C."/>
            <person name="Sun H."/>
            <person name="Wang X."/>
            <person name="Ge C."/>
            <person name="Zhang Z."/>
            <person name="Wang Q."/>
            <person name="Fei Z."/>
            <person name="Jiao C."/>
            <person name="Wang Q."/>
        </authorList>
    </citation>
    <scope>NUCLEOTIDE SEQUENCE [LARGE SCALE GENOMIC DNA]</scope>
    <source>
        <strain evidence="6">cv. Varoflay</strain>
    </source>
</reference>
<proteinExistence type="predicted"/>